<feature type="binding site" evidence="9">
    <location>
        <begin position="81"/>
        <end position="83"/>
    </location>
    <ligand>
        <name>L-histidine</name>
        <dbReference type="ChEBI" id="CHEBI:57595"/>
    </ligand>
</feature>
<evidence type="ECO:0000256" key="1">
    <source>
        <dbReference type="ARBA" id="ARBA00008226"/>
    </source>
</evidence>
<feature type="binding site" evidence="9">
    <location>
        <position position="111"/>
    </location>
    <ligand>
        <name>L-histidine</name>
        <dbReference type="ChEBI" id="CHEBI:57595"/>
    </ligand>
</feature>
<dbReference type="Proteomes" id="UP000557717">
    <property type="component" value="Unassembled WGS sequence"/>
</dbReference>
<comment type="catalytic activity">
    <reaction evidence="7 8">
        <text>tRNA(His) + L-histidine + ATP = L-histidyl-tRNA(His) + AMP + diphosphate + H(+)</text>
        <dbReference type="Rhea" id="RHEA:17313"/>
        <dbReference type="Rhea" id="RHEA-COMP:9665"/>
        <dbReference type="Rhea" id="RHEA-COMP:9689"/>
        <dbReference type="ChEBI" id="CHEBI:15378"/>
        <dbReference type="ChEBI" id="CHEBI:30616"/>
        <dbReference type="ChEBI" id="CHEBI:33019"/>
        <dbReference type="ChEBI" id="CHEBI:57595"/>
        <dbReference type="ChEBI" id="CHEBI:78442"/>
        <dbReference type="ChEBI" id="CHEBI:78527"/>
        <dbReference type="ChEBI" id="CHEBI:456215"/>
        <dbReference type="EC" id="6.1.1.21"/>
    </reaction>
</comment>
<keyword evidence="3 8" id="KW-0436">Ligase</keyword>
<dbReference type="AlphaFoldDB" id="A0A840UXQ6"/>
<dbReference type="GO" id="GO:0005524">
    <property type="term" value="F:ATP binding"/>
    <property type="evidence" value="ECO:0007669"/>
    <property type="project" value="UniProtKB-UniRule"/>
</dbReference>
<dbReference type="Gene3D" id="3.40.50.800">
    <property type="entry name" value="Anticodon-binding domain"/>
    <property type="match status" value="1"/>
</dbReference>
<keyword evidence="12" id="KW-1185">Reference proteome</keyword>
<feature type="domain" description="Aminoacyl-transfer RNA synthetases class-II family profile" evidence="10">
    <location>
        <begin position="22"/>
        <end position="195"/>
    </location>
</feature>
<organism evidence="11 12">
    <name type="scientific">Haloferula luteola</name>
    <dbReference type="NCBI Taxonomy" id="595692"/>
    <lineage>
        <taxon>Bacteria</taxon>
        <taxon>Pseudomonadati</taxon>
        <taxon>Verrucomicrobiota</taxon>
        <taxon>Verrucomicrobiia</taxon>
        <taxon>Verrucomicrobiales</taxon>
        <taxon>Verrucomicrobiaceae</taxon>
        <taxon>Haloferula</taxon>
    </lineage>
</organism>
<dbReference type="EC" id="6.1.1.21" evidence="8"/>
<dbReference type="InterPro" id="IPR015807">
    <property type="entry name" value="His-tRNA-ligase"/>
</dbReference>
<dbReference type="RefSeq" id="WP_184015961.1">
    <property type="nucleotide sequence ID" value="NZ_JACHFD010000003.1"/>
</dbReference>
<evidence type="ECO:0000256" key="9">
    <source>
        <dbReference type="PIRSR" id="PIRSR001549-1"/>
    </source>
</evidence>
<keyword evidence="6 8" id="KW-0030">Aminoacyl-tRNA synthetase</keyword>
<dbReference type="NCBIfam" id="TIGR00442">
    <property type="entry name" value="hisS"/>
    <property type="match status" value="1"/>
</dbReference>
<keyword evidence="5 8" id="KW-0648">Protein biosynthesis</keyword>
<dbReference type="GO" id="GO:0006427">
    <property type="term" value="P:histidyl-tRNA aminoacylation"/>
    <property type="evidence" value="ECO:0007669"/>
    <property type="project" value="UniProtKB-UniRule"/>
</dbReference>
<keyword evidence="8" id="KW-0067">ATP-binding</keyword>
<reference evidence="11 12" key="1">
    <citation type="submission" date="2020-08" db="EMBL/GenBank/DDBJ databases">
        <title>Genomic Encyclopedia of Type Strains, Phase IV (KMG-IV): sequencing the most valuable type-strain genomes for metagenomic binning, comparative biology and taxonomic classification.</title>
        <authorList>
            <person name="Goeker M."/>
        </authorList>
    </citation>
    <scope>NUCLEOTIDE SEQUENCE [LARGE SCALE GENOMIC DNA]</scope>
    <source>
        <strain evidence="11 12">YC6886</strain>
    </source>
</reference>
<dbReference type="CDD" id="cd00773">
    <property type="entry name" value="HisRS-like_core"/>
    <property type="match status" value="1"/>
</dbReference>
<feature type="binding site" evidence="9">
    <location>
        <begin position="258"/>
        <end position="259"/>
    </location>
    <ligand>
        <name>L-histidine</name>
        <dbReference type="ChEBI" id="CHEBI:57595"/>
    </ligand>
</feature>
<proteinExistence type="inferred from homology"/>
<dbReference type="InterPro" id="IPR004516">
    <property type="entry name" value="HisRS/HisZ"/>
</dbReference>
<dbReference type="InterPro" id="IPR036621">
    <property type="entry name" value="Anticodon-bd_dom_sf"/>
</dbReference>
<comment type="subunit">
    <text evidence="2 8">Homodimer.</text>
</comment>
<dbReference type="InterPro" id="IPR041715">
    <property type="entry name" value="HisRS-like_core"/>
</dbReference>
<dbReference type="SUPFAM" id="SSF55681">
    <property type="entry name" value="Class II aaRS and biotin synthetases"/>
    <property type="match status" value="1"/>
</dbReference>
<keyword evidence="8" id="KW-0963">Cytoplasm</keyword>
<comment type="caution">
    <text evidence="11">The sequence shown here is derived from an EMBL/GenBank/DDBJ whole genome shotgun (WGS) entry which is preliminary data.</text>
</comment>
<dbReference type="InterPro" id="IPR045864">
    <property type="entry name" value="aa-tRNA-synth_II/BPL/LPL"/>
</dbReference>
<name>A0A840UXQ6_9BACT</name>
<evidence type="ECO:0000256" key="2">
    <source>
        <dbReference type="ARBA" id="ARBA00011738"/>
    </source>
</evidence>
<evidence type="ECO:0000259" key="10">
    <source>
        <dbReference type="PROSITE" id="PS50862"/>
    </source>
</evidence>
<dbReference type="PIRSF" id="PIRSF001549">
    <property type="entry name" value="His-tRNA_synth"/>
    <property type="match status" value="1"/>
</dbReference>
<dbReference type="GO" id="GO:0005737">
    <property type="term" value="C:cytoplasm"/>
    <property type="evidence" value="ECO:0007669"/>
    <property type="project" value="UniProtKB-SubCell"/>
</dbReference>
<evidence type="ECO:0000256" key="4">
    <source>
        <dbReference type="ARBA" id="ARBA00022741"/>
    </source>
</evidence>
<dbReference type="Gene3D" id="3.30.930.10">
    <property type="entry name" value="Bira Bifunctional Protein, Domain 2"/>
    <property type="match status" value="1"/>
</dbReference>
<dbReference type="Pfam" id="PF13393">
    <property type="entry name" value="tRNA-synt_His"/>
    <property type="match status" value="1"/>
</dbReference>
<feature type="binding site" evidence="9">
    <location>
        <position position="125"/>
    </location>
    <ligand>
        <name>L-histidine</name>
        <dbReference type="ChEBI" id="CHEBI:57595"/>
    </ligand>
</feature>
<evidence type="ECO:0000256" key="3">
    <source>
        <dbReference type="ARBA" id="ARBA00022598"/>
    </source>
</evidence>
<keyword evidence="4 8" id="KW-0547">Nucleotide-binding</keyword>
<evidence type="ECO:0000313" key="12">
    <source>
        <dbReference type="Proteomes" id="UP000557717"/>
    </source>
</evidence>
<gene>
    <name evidence="8" type="primary">hisS</name>
    <name evidence="11" type="ORF">HNR46_000790</name>
</gene>
<dbReference type="EMBL" id="JACHFD010000003">
    <property type="protein sequence ID" value="MBB5350562.1"/>
    <property type="molecule type" value="Genomic_DNA"/>
</dbReference>
<comment type="subcellular location">
    <subcellularLocation>
        <location evidence="8">Cytoplasm</location>
    </subcellularLocation>
</comment>
<feature type="binding site" evidence="9">
    <location>
        <position position="254"/>
    </location>
    <ligand>
        <name>L-histidine</name>
        <dbReference type="ChEBI" id="CHEBI:57595"/>
    </ligand>
</feature>
<evidence type="ECO:0000256" key="6">
    <source>
        <dbReference type="ARBA" id="ARBA00023146"/>
    </source>
</evidence>
<evidence type="ECO:0000256" key="7">
    <source>
        <dbReference type="ARBA" id="ARBA00047639"/>
    </source>
</evidence>
<dbReference type="PANTHER" id="PTHR43707:SF1">
    <property type="entry name" value="HISTIDINE--TRNA LIGASE, MITOCHONDRIAL-RELATED"/>
    <property type="match status" value="1"/>
</dbReference>
<comment type="similarity">
    <text evidence="1 8">Belongs to the class-II aminoacyl-tRNA synthetase family.</text>
</comment>
<evidence type="ECO:0000313" key="11">
    <source>
        <dbReference type="EMBL" id="MBB5350562.1"/>
    </source>
</evidence>
<dbReference type="Pfam" id="PF03129">
    <property type="entry name" value="HGTP_anticodon"/>
    <property type="match status" value="1"/>
</dbReference>
<dbReference type="GO" id="GO:0004821">
    <property type="term" value="F:histidine-tRNA ligase activity"/>
    <property type="evidence" value="ECO:0007669"/>
    <property type="project" value="UniProtKB-UniRule"/>
</dbReference>
<feature type="binding site" evidence="9">
    <location>
        <position position="129"/>
    </location>
    <ligand>
        <name>L-histidine</name>
        <dbReference type="ChEBI" id="CHEBI:57595"/>
    </ligand>
</feature>
<dbReference type="SUPFAM" id="SSF52954">
    <property type="entry name" value="Class II aaRS ABD-related"/>
    <property type="match status" value="1"/>
</dbReference>
<evidence type="ECO:0000256" key="5">
    <source>
        <dbReference type="ARBA" id="ARBA00022917"/>
    </source>
</evidence>
<dbReference type="PANTHER" id="PTHR43707">
    <property type="entry name" value="HISTIDYL-TRNA SYNTHETASE"/>
    <property type="match status" value="1"/>
</dbReference>
<dbReference type="InterPro" id="IPR006195">
    <property type="entry name" value="aa-tRNA-synth_II"/>
</dbReference>
<evidence type="ECO:0000256" key="8">
    <source>
        <dbReference type="HAMAP-Rule" id="MF_00127"/>
    </source>
</evidence>
<protein>
    <recommendedName>
        <fullName evidence="8">Histidine--tRNA ligase</fullName>
        <ecNumber evidence="8">6.1.1.21</ecNumber>
    </recommendedName>
    <alternativeName>
        <fullName evidence="8">Histidyl-tRNA synthetase</fullName>
        <shortName evidence="8">HisRS</shortName>
    </alternativeName>
</protein>
<dbReference type="PROSITE" id="PS50862">
    <property type="entry name" value="AA_TRNA_LIGASE_II"/>
    <property type="match status" value="1"/>
</dbReference>
<sequence>MAALRFQALPGFRDFTPRECAVRNYLFETWRSVARKYGFVEYDTPVLEDTALYLKKSGGELSSQLFRFEDQGGRDVCLRPEVTASLARLAAQHQRDFPKPLKWFEIGQCFRYEKPQKGRGREFYQFNVDILGEAGPAADAELIALAIDTMRAFGFRKGDFVVRVSDRQAWLDFAAQRQVAEERIPEFLQIIDKLEREKPEVTAEKLATFGIEASEVTSFIAHPENASSAYEAIRADLAARDLADFIDLDLSIVRGLAYYTGVVFEVFDSKKSMRAVAGGGRYDTLVTTLSEGNVDLPATGFAMGDYVIRNLIEETTDPRMQLETHLLRQGAACEVYLVLADDAKRPEALGVLSDLRQAGISCDLPFGSVKIGKQFQNAEKAGARFALVVGSEFPELTLKVLASRTEEKCHFLGLADWLRDRLQEPDGPLLA</sequence>
<dbReference type="InterPro" id="IPR004154">
    <property type="entry name" value="Anticodon-bd"/>
</dbReference>
<dbReference type="HAMAP" id="MF_00127">
    <property type="entry name" value="His_tRNA_synth"/>
    <property type="match status" value="1"/>
</dbReference>
<accession>A0A840UXQ6</accession>